<dbReference type="EMBL" id="VYQA01000020">
    <property type="protein sequence ID" value="KAA9025014.1"/>
    <property type="molecule type" value="Genomic_DNA"/>
</dbReference>
<evidence type="ECO:0000313" key="3">
    <source>
        <dbReference type="EMBL" id="KAA9012795.1"/>
    </source>
</evidence>
<feature type="transmembrane region" description="Helical" evidence="2">
    <location>
        <begin position="45"/>
        <end position="62"/>
    </location>
</feature>
<protein>
    <submittedName>
        <fullName evidence="4">Uncharacterized protein</fullName>
    </submittedName>
</protein>
<keyword evidence="6" id="KW-1185">Reference proteome</keyword>
<dbReference type="AlphaFoldDB" id="A0A5J5HSK7"/>
<evidence type="ECO:0000256" key="2">
    <source>
        <dbReference type="SAM" id="Phobius"/>
    </source>
</evidence>
<organism evidence="4 5">
    <name type="scientific">Sphingobium limneticum</name>
    <dbReference type="NCBI Taxonomy" id="1007511"/>
    <lineage>
        <taxon>Bacteria</taxon>
        <taxon>Pseudomonadati</taxon>
        <taxon>Pseudomonadota</taxon>
        <taxon>Alphaproteobacteria</taxon>
        <taxon>Sphingomonadales</taxon>
        <taxon>Sphingomonadaceae</taxon>
        <taxon>Sphingobium</taxon>
    </lineage>
</organism>
<keyword evidence="2" id="KW-0812">Transmembrane</keyword>
<proteinExistence type="predicted"/>
<sequence length="111" mass="11921">MSMEADMPMLQILVTAVGLTLGSLLVAISLSCLAWWLATRVHHPRWGAAFLLIIVGGTWLAALGQSEFVKMATVFALVGAGLLYLVGREERDGGTSRDTKPGRSALSKEKH</sequence>
<reference evidence="5 6" key="1">
    <citation type="submission" date="2019-09" db="EMBL/GenBank/DDBJ databases">
        <authorList>
            <person name="Feng G."/>
        </authorList>
    </citation>
    <scope>NUCLEOTIDE SEQUENCE [LARGE SCALE GENOMIC DNA]</scope>
    <source>
        <strain evidence="4 5">KACC 19283</strain>
        <strain evidence="3 6">KACC 19284</strain>
    </source>
</reference>
<feature type="transmembrane region" description="Helical" evidence="2">
    <location>
        <begin position="68"/>
        <end position="87"/>
    </location>
</feature>
<keyword evidence="2" id="KW-1133">Transmembrane helix</keyword>
<evidence type="ECO:0000313" key="4">
    <source>
        <dbReference type="EMBL" id="KAA9025014.1"/>
    </source>
</evidence>
<dbReference type="Proteomes" id="UP000325933">
    <property type="component" value="Unassembled WGS sequence"/>
</dbReference>
<feature type="region of interest" description="Disordered" evidence="1">
    <location>
        <begin position="90"/>
        <end position="111"/>
    </location>
</feature>
<keyword evidence="2" id="KW-0472">Membrane</keyword>
<name>A0A5J5HSK7_9SPHN</name>
<dbReference type="EMBL" id="VYQB01000020">
    <property type="protein sequence ID" value="KAA9012795.1"/>
    <property type="molecule type" value="Genomic_DNA"/>
</dbReference>
<dbReference type="Proteomes" id="UP000326364">
    <property type="component" value="Unassembled WGS sequence"/>
</dbReference>
<feature type="transmembrane region" description="Helical" evidence="2">
    <location>
        <begin position="12"/>
        <end position="38"/>
    </location>
</feature>
<accession>A0A5J5HSK7</accession>
<comment type="caution">
    <text evidence="4">The sequence shown here is derived from an EMBL/GenBank/DDBJ whole genome shotgun (WGS) entry which is preliminary data.</text>
</comment>
<evidence type="ECO:0000256" key="1">
    <source>
        <dbReference type="SAM" id="MobiDB-lite"/>
    </source>
</evidence>
<evidence type="ECO:0000313" key="6">
    <source>
        <dbReference type="Proteomes" id="UP000326364"/>
    </source>
</evidence>
<gene>
    <name evidence="4" type="ORF">F4U95_20445</name>
    <name evidence="3" type="ORF">F4U96_20330</name>
</gene>
<evidence type="ECO:0000313" key="5">
    <source>
        <dbReference type="Proteomes" id="UP000325933"/>
    </source>
</evidence>